<dbReference type="RefSeq" id="WP_188551215.1">
    <property type="nucleotide sequence ID" value="NZ_BMFY01000011.1"/>
</dbReference>
<dbReference type="AlphaFoldDB" id="A0A8J2XL92"/>
<dbReference type="InterPro" id="IPR046357">
    <property type="entry name" value="PPIase_dom_sf"/>
</dbReference>
<dbReference type="InterPro" id="IPR036611">
    <property type="entry name" value="Trigger_fac_ribosome-bd_sf"/>
</dbReference>
<keyword evidence="9 11" id="KW-0131">Cell cycle</keyword>
<feature type="compositionally biased region" description="Acidic residues" evidence="14">
    <location>
        <begin position="461"/>
        <end position="478"/>
    </location>
</feature>
<dbReference type="SUPFAM" id="SSF54534">
    <property type="entry name" value="FKBP-like"/>
    <property type="match status" value="1"/>
</dbReference>
<keyword evidence="6 11" id="KW-0697">Rotamase</keyword>
<dbReference type="PROSITE" id="PS50059">
    <property type="entry name" value="FKBP_PPIASE"/>
    <property type="match status" value="1"/>
</dbReference>
<evidence type="ECO:0000256" key="9">
    <source>
        <dbReference type="ARBA" id="ARBA00023306"/>
    </source>
</evidence>
<evidence type="ECO:0000256" key="6">
    <source>
        <dbReference type="ARBA" id="ARBA00023110"/>
    </source>
</evidence>
<comment type="catalytic activity">
    <reaction evidence="1 11 12">
        <text>[protein]-peptidylproline (omega=180) = [protein]-peptidylproline (omega=0)</text>
        <dbReference type="Rhea" id="RHEA:16237"/>
        <dbReference type="Rhea" id="RHEA-COMP:10747"/>
        <dbReference type="Rhea" id="RHEA-COMP:10748"/>
        <dbReference type="ChEBI" id="CHEBI:83833"/>
        <dbReference type="ChEBI" id="CHEBI:83834"/>
        <dbReference type="EC" id="5.2.1.8"/>
    </reaction>
</comment>
<comment type="domain">
    <text evidence="11">Consists of 3 domains; the N-terminus binds the ribosome, the middle domain has PPIase activity, while the C-terminus has intrinsic chaperone activity on its own.</text>
</comment>
<evidence type="ECO:0000256" key="8">
    <source>
        <dbReference type="ARBA" id="ARBA00023235"/>
    </source>
</evidence>
<evidence type="ECO:0000256" key="11">
    <source>
        <dbReference type="HAMAP-Rule" id="MF_00303"/>
    </source>
</evidence>
<dbReference type="GO" id="GO:0015031">
    <property type="term" value="P:protein transport"/>
    <property type="evidence" value="ECO:0007669"/>
    <property type="project" value="UniProtKB-UniRule"/>
</dbReference>
<dbReference type="PANTHER" id="PTHR30560:SF3">
    <property type="entry name" value="TRIGGER FACTOR-LIKE PROTEIN TIG, CHLOROPLASTIC"/>
    <property type="match status" value="1"/>
</dbReference>
<keyword evidence="8 11" id="KW-0413">Isomerase</keyword>
<sequence>MKSAVETINPTRVKLSIEAPYAELKPSIDQAYKTISGQVQVPGFRRGKVPARVIDQRVGRPAVMQEAVNNSLDGFYREAVSEHELKPLGTPEVEVEEIPGLDGSEDGSLTFTVEVDVRPSFELPSFADITVEVEAAEVTDEDVQKELDQLRSRFGTLTEVDRPAKKDDFVTIDLTASIDGEEVDSAQGLSFQVGSGNSLEGLDEALEGLSAGEETTFETTLAGGEHAGEQAQVTVKVEAVKERELPEADDDFAELASEFDTIEELKADLREQASRQKLFSQFAEARDKLVDSLLEVVEIPVPERLVEEEVQRHLDNEGRSDDQEHREEITGSTEKQIRTQFLLDAVVEEREITVEQPELIEYLISAAQQYGMNPNEFAQALDSQGQVPALVGEVGRNKALAAVLAEAKVVDTTGEAVDLSEFLKGNEDEAVEDSAGAAAAADDEVLAEDEADAAVQAASDEAGDEVSGETEETADDKA</sequence>
<evidence type="ECO:0000256" key="4">
    <source>
        <dbReference type="ARBA" id="ARBA00016902"/>
    </source>
</evidence>
<evidence type="ECO:0000256" key="5">
    <source>
        <dbReference type="ARBA" id="ARBA00022618"/>
    </source>
</evidence>
<name>A0A8J2XL92_9MICO</name>
<dbReference type="InterPro" id="IPR027304">
    <property type="entry name" value="Trigger_fact/SurA_dom_sf"/>
</dbReference>
<dbReference type="Proteomes" id="UP000616114">
    <property type="component" value="Unassembled WGS sequence"/>
</dbReference>
<dbReference type="SUPFAM" id="SSF102735">
    <property type="entry name" value="Trigger factor ribosome-binding domain"/>
    <property type="match status" value="1"/>
</dbReference>
<keyword evidence="5 11" id="KW-0132">Cell division</keyword>
<dbReference type="EC" id="5.2.1.8" evidence="3 11"/>
<organism evidence="16 17">
    <name type="scientific">Sediminivirga luteola</name>
    <dbReference type="NCBI Taxonomy" id="1774748"/>
    <lineage>
        <taxon>Bacteria</taxon>
        <taxon>Bacillati</taxon>
        <taxon>Actinomycetota</taxon>
        <taxon>Actinomycetes</taxon>
        <taxon>Micrococcales</taxon>
        <taxon>Brevibacteriaceae</taxon>
        <taxon>Sediminivirga</taxon>
    </lineage>
</organism>
<gene>
    <name evidence="11 16" type="primary">tig</name>
    <name evidence="16" type="ORF">GCM10011333_24880</name>
</gene>
<dbReference type="Gene3D" id="3.30.70.1050">
    <property type="entry name" value="Trigger factor ribosome-binding domain"/>
    <property type="match status" value="1"/>
</dbReference>
<feature type="compositionally biased region" description="Basic and acidic residues" evidence="14">
    <location>
        <begin position="312"/>
        <end position="329"/>
    </location>
</feature>
<evidence type="ECO:0000313" key="17">
    <source>
        <dbReference type="Proteomes" id="UP000616114"/>
    </source>
</evidence>
<protein>
    <recommendedName>
        <fullName evidence="4 11">Trigger factor</fullName>
        <shortName evidence="11">TF</shortName>
        <ecNumber evidence="3 11">5.2.1.8</ecNumber>
    </recommendedName>
    <alternativeName>
        <fullName evidence="10 11">PPIase</fullName>
    </alternativeName>
</protein>
<dbReference type="Gene3D" id="3.10.50.40">
    <property type="match status" value="1"/>
</dbReference>
<dbReference type="EMBL" id="BMFY01000011">
    <property type="protein sequence ID" value="GGA20807.1"/>
    <property type="molecule type" value="Genomic_DNA"/>
</dbReference>
<dbReference type="GO" id="GO:0051301">
    <property type="term" value="P:cell division"/>
    <property type="evidence" value="ECO:0007669"/>
    <property type="project" value="UniProtKB-KW"/>
</dbReference>
<feature type="compositionally biased region" description="Acidic residues" evidence="14">
    <location>
        <begin position="441"/>
        <end position="452"/>
    </location>
</feature>
<evidence type="ECO:0000256" key="7">
    <source>
        <dbReference type="ARBA" id="ARBA00023186"/>
    </source>
</evidence>
<dbReference type="NCBIfam" id="TIGR00115">
    <property type="entry name" value="tig"/>
    <property type="match status" value="1"/>
</dbReference>
<keyword evidence="11" id="KW-0963">Cytoplasm</keyword>
<evidence type="ECO:0000256" key="1">
    <source>
        <dbReference type="ARBA" id="ARBA00000971"/>
    </source>
</evidence>
<dbReference type="GO" id="GO:0003755">
    <property type="term" value="F:peptidyl-prolyl cis-trans isomerase activity"/>
    <property type="evidence" value="ECO:0007669"/>
    <property type="project" value="UniProtKB-UniRule"/>
</dbReference>
<evidence type="ECO:0000256" key="12">
    <source>
        <dbReference type="PROSITE-ProRule" id="PRU00277"/>
    </source>
</evidence>
<keyword evidence="17" id="KW-1185">Reference proteome</keyword>
<dbReference type="HAMAP" id="MF_00303">
    <property type="entry name" value="Trigger_factor_Tig"/>
    <property type="match status" value="1"/>
</dbReference>
<reference evidence="16" key="1">
    <citation type="journal article" date="2014" name="Int. J. Syst. Evol. Microbiol.">
        <title>Complete genome sequence of Corynebacterium casei LMG S-19264T (=DSM 44701T), isolated from a smear-ripened cheese.</title>
        <authorList>
            <consortium name="US DOE Joint Genome Institute (JGI-PGF)"/>
            <person name="Walter F."/>
            <person name="Albersmeier A."/>
            <person name="Kalinowski J."/>
            <person name="Ruckert C."/>
        </authorList>
    </citation>
    <scope>NUCLEOTIDE SEQUENCE</scope>
    <source>
        <strain evidence="16">CGMCC 1.12785</strain>
    </source>
</reference>
<dbReference type="InterPro" id="IPR005215">
    <property type="entry name" value="Trig_fac"/>
</dbReference>
<evidence type="ECO:0000256" key="13">
    <source>
        <dbReference type="RuleBase" id="RU003914"/>
    </source>
</evidence>
<evidence type="ECO:0000256" key="10">
    <source>
        <dbReference type="ARBA" id="ARBA00029986"/>
    </source>
</evidence>
<dbReference type="GO" id="GO:0043335">
    <property type="term" value="P:protein unfolding"/>
    <property type="evidence" value="ECO:0007669"/>
    <property type="project" value="TreeGrafter"/>
</dbReference>
<dbReference type="Pfam" id="PF05698">
    <property type="entry name" value="Trigger_C"/>
    <property type="match status" value="1"/>
</dbReference>
<dbReference type="SUPFAM" id="SSF109998">
    <property type="entry name" value="Triger factor/SurA peptide-binding domain-like"/>
    <property type="match status" value="1"/>
</dbReference>
<comment type="similarity">
    <text evidence="2 11 13">Belongs to the FKBP-type PPIase family. Tig subfamily.</text>
</comment>
<dbReference type="PANTHER" id="PTHR30560">
    <property type="entry name" value="TRIGGER FACTOR CHAPERONE AND PEPTIDYL-PROLYL CIS/TRANS ISOMERASE"/>
    <property type="match status" value="1"/>
</dbReference>
<comment type="function">
    <text evidence="11">Involved in protein export. Acts as a chaperone by maintaining the newly synthesized protein in an open conformation. Functions as a peptidyl-prolyl cis-trans isomerase.</text>
</comment>
<evidence type="ECO:0000313" key="16">
    <source>
        <dbReference type="EMBL" id="GGA20807.1"/>
    </source>
</evidence>
<accession>A0A8J2XL92</accession>
<feature type="region of interest" description="Disordered" evidence="14">
    <location>
        <begin position="433"/>
        <end position="478"/>
    </location>
</feature>
<evidence type="ECO:0000259" key="15">
    <source>
        <dbReference type="PROSITE" id="PS50059"/>
    </source>
</evidence>
<dbReference type="GO" id="GO:0005737">
    <property type="term" value="C:cytoplasm"/>
    <property type="evidence" value="ECO:0007669"/>
    <property type="project" value="UniProtKB-SubCell"/>
</dbReference>
<feature type="domain" description="PPIase FKBP-type" evidence="15">
    <location>
        <begin position="167"/>
        <end position="214"/>
    </location>
</feature>
<dbReference type="PIRSF" id="PIRSF003095">
    <property type="entry name" value="Trigger_factor"/>
    <property type="match status" value="1"/>
</dbReference>
<comment type="caution">
    <text evidence="16">The sequence shown here is derived from an EMBL/GenBank/DDBJ whole genome shotgun (WGS) entry which is preliminary data.</text>
</comment>
<dbReference type="InterPro" id="IPR008881">
    <property type="entry name" value="Trigger_fac_ribosome-bd_bac"/>
</dbReference>
<dbReference type="InterPro" id="IPR001179">
    <property type="entry name" value="PPIase_FKBP_dom"/>
</dbReference>
<dbReference type="InterPro" id="IPR008880">
    <property type="entry name" value="Trigger_fac_C"/>
</dbReference>
<proteinExistence type="inferred from homology"/>
<dbReference type="Gene3D" id="1.10.3120.10">
    <property type="entry name" value="Trigger factor, C-terminal domain"/>
    <property type="match status" value="1"/>
</dbReference>
<evidence type="ECO:0000256" key="2">
    <source>
        <dbReference type="ARBA" id="ARBA00005464"/>
    </source>
</evidence>
<dbReference type="InterPro" id="IPR037041">
    <property type="entry name" value="Trigger_fac_C_sf"/>
</dbReference>
<dbReference type="GO" id="GO:0043022">
    <property type="term" value="F:ribosome binding"/>
    <property type="evidence" value="ECO:0007669"/>
    <property type="project" value="TreeGrafter"/>
</dbReference>
<dbReference type="Pfam" id="PF00254">
    <property type="entry name" value="FKBP_C"/>
    <property type="match status" value="1"/>
</dbReference>
<evidence type="ECO:0000256" key="3">
    <source>
        <dbReference type="ARBA" id="ARBA00013194"/>
    </source>
</evidence>
<dbReference type="Pfam" id="PF05697">
    <property type="entry name" value="Trigger_N"/>
    <property type="match status" value="1"/>
</dbReference>
<dbReference type="GO" id="GO:0044183">
    <property type="term" value="F:protein folding chaperone"/>
    <property type="evidence" value="ECO:0007669"/>
    <property type="project" value="TreeGrafter"/>
</dbReference>
<keyword evidence="7 11" id="KW-0143">Chaperone</keyword>
<reference evidence="16" key="2">
    <citation type="submission" date="2020-09" db="EMBL/GenBank/DDBJ databases">
        <authorList>
            <person name="Sun Q."/>
            <person name="Zhou Y."/>
        </authorList>
    </citation>
    <scope>NUCLEOTIDE SEQUENCE</scope>
    <source>
        <strain evidence="16">CGMCC 1.12785</strain>
    </source>
</reference>
<comment type="subcellular location">
    <subcellularLocation>
        <location evidence="11">Cytoplasm</location>
    </subcellularLocation>
    <text evidence="11">About half TF is bound to the ribosome near the polypeptide exit tunnel while the other half is free in the cytoplasm.</text>
</comment>
<feature type="region of interest" description="Disordered" evidence="14">
    <location>
        <begin position="312"/>
        <end position="333"/>
    </location>
</feature>
<evidence type="ECO:0000256" key="14">
    <source>
        <dbReference type="SAM" id="MobiDB-lite"/>
    </source>
</evidence>
<dbReference type="GO" id="GO:0051083">
    <property type="term" value="P:'de novo' cotranslational protein folding"/>
    <property type="evidence" value="ECO:0007669"/>
    <property type="project" value="TreeGrafter"/>
</dbReference>